<accession>A0A498H364</accession>
<feature type="transmembrane region" description="Helical" evidence="5">
    <location>
        <begin position="26"/>
        <end position="51"/>
    </location>
</feature>
<dbReference type="Pfam" id="PF00654">
    <property type="entry name" value="Voltage_CLC"/>
    <property type="match status" value="1"/>
</dbReference>
<keyword evidence="4 5" id="KW-0472">Membrane</keyword>
<feature type="transmembrane region" description="Helical" evidence="5">
    <location>
        <begin position="233"/>
        <end position="257"/>
    </location>
</feature>
<evidence type="ECO:0000313" key="6">
    <source>
        <dbReference type="EMBL" id="RXE56588.1"/>
    </source>
</evidence>
<feature type="transmembrane region" description="Helical" evidence="5">
    <location>
        <begin position="399"/>
        <end position="418"/>
    </location>
</feature>
<feature type="transmembrane region" description="Helical" evidence="5">
    <location>
        <begin position="366"/>
        <end position="393"/>
    </location>
</feature>
<evidence type="ECO:0000256" key="5">
    <source>
        <dbReference type="SAM" id="Phobius"/>
    </source>
</evidence>
<dbReference type="InterPro" id="IPR050368">
    <property type="entry name" value="ClC-type_chloride_channel"/>
</dbReference>
<keyword evidence="7" id="KW-1185">Reference proteome</keyword>
<dbReference type="SUPFAM" id="SSF81340">
    <property type="entry name" value="Clc chloride channel"/>
    <property type="match status" value="1"/>
</dbReference>
<dbReference type="Gene3D" id="1.10.3080.10">
    <property type="entry name" value="Clc chloride channel"/>
    <property type="match status" value="1"/>
</dbReference>
<dbReference type="GO" id="GO:0016020">
    <property type="term" value="C:membrane"/>
    <property type="evidence" value="ECO:0007669"/>
    <property type="project" value="UniProtKB-SubCell"/>
</dbReference>
<protein>
    <submittedName>
        <fullName evidence="6">Chloride channel protein</fullName>
    </submittedName>
</protein>
<reference evidence="6 7" key="1">
    <citation type="journal article" date="2015" name="Int. J. Syst. Evol. Microbiol.">
        <title>Methanoculleus taiwanensis sp. nov., a methanogen isolated from deep marine sediment at the deformation front area near Taiwan.</title>
        <authorList>
            <person name="Weng C.Y."/>
            <person name="Chen S.C."/>
            <person name="Lai M.C."/>
            <person name="Wu S.Y."/>
            <person name="Lin S."/>
            <person name="Yang T.F."/>
            <person name="Chen P.C."/>
        </authorList>
    </citation>
    <scope>NUCLEOTIDE SEQUENCE [LARGE SCALE GENOMIC DNA]</scope>
    <source>
        <strain evidence="6 7">CYW4</strain>
    </source>
</reference>
<dbReference type="Proteomes" id="UP000290932">
    <property type="component" value="Unassembled WGS sequence"/>
</dbReference>
<dbReference type="GO" id="GO:0015108">
    <property type="term" value="F:chloride transmembrane transporter activity"/>
    <property type="evidence" value="ECO:0007669"/>
    <property type="project" value="InterPro"/>
</dbReference>
<dbReference type="CDD" id="cd00400">
    <property type="entry name" value="Voltage_gated_ClC"/>
    <property type="match status" value="1"/>
</dbReference>
<evidence type="ECO:0000313" key="7">
    <source>
        <dbReference type="Proteomes" id="UP000290932"/>
    </source>
</evidence>
<comment type="caution">
    <text evidence="6">The sequence shown here is derived from an EMBL/GenBank/DDBJ whole genome shotgun (WGS) entry which is preliminary data.</text>
</comment>
<feature type="transmembrane region" description="Helical" evidence="5">
    <location>
        <begin position="277"/>
        <end position="298"/>
    </location>
</feature>
<feature type="transmembrane region" description="Helical" evidence="5">
    <location>
        <begin position="310"/>
        <end position="331"/>
    </location>
</feature>
<dbReference type="AlphaFoldDB" id="A0A498H364"/>
<feature type="transmembrane region" description="Helical" evidence="5">
    <location>
        <begin position="117"/>
        <end position="137"/>
    </location>
</feature>
<dbReference type="EMBL" id="LHQS01000002">
    <property type="protein sequence ID" value="RXE56588.1"/>
    <property type="molecule type" value="Genomic_DNA"/>
</dbReference>
<dbReference type="InterPro" id="IPR001807">
    <property type="entry name" value="ClC"/>
</dbReference>
<dbReference type="PANTHER" id="PTHR43427">
    <property type="entry name" value="CHLORIDE CHANNEL PROTEIN CLC-E"/>
    <property type="match status" value="1"/>
</dbReference>
<feature type="transmembrane region" description="Helical" evidence="5">
    <location>
        <begin position="337"/>
        <end position="359"/>
    </location>
</feature>
<feature type="transmembrane region" description="Helical" evidence="5">
    <location>
        <begin position="198"/>
        <end position="221"/>
    </location>
</feature>
<sequence>MTGTAGDPAELPVCPAGGADPKLTQIIFIALVAIAFTAGYITLYATLINAIWFRNEAVTANRWLIPVGVMTFSLLVGLCRKYLHAPTVMEGGFIESMKGGGHKVDYRTFPGALASSLFSLLAGVSVGPEGGIVILVGDVTAFLQEKLRIARESAETSFGVNVAALASAFNGIVGSPLFTGVFATEFQVGGNRNALKFLTWNLLAGCIGFLFYLLIGLPSFARSIAFTPIGELHFVYVLYAIALGIVGSLLAVFAGIAMQATASVMERVFNDRIFAPILAAGAITSIVGYFIPNLLFSGENQIHAIIADPAAIGAGMLLAMAVLKILLLALAFRSGYIGGPLFPILFSATMLGLATNLIVPGVPVSICILCIEAAALALAMGAPLTAILLVAVVGTADTTMLLLLTISSVTAMVLATGLKRRRAVPD</sequence>
<keyword evidence="2 5" id="KW-0812">Transmembrane</keyword>
<evidence type="ECO:0000256" key="1">
    <source>
        <dbReference type="ARBA" id="ARBA00004141"/>
    </source>
</evidence>
<proteinExistence type="predicted"/>
<evidence type="ECO:0000256" key="2">
    <source>
        <dbReference type="ARBA" id="ARBA00022692"/>
    </source>
</evidence>
<organism evidence="6 7">
    <name type="scientific">Methanoculleus taiwanensis</name>
    <dbReference type="NCBI Taxonomy" id="1550565"/>
    <lineage>
        <taxon>Archaea</taxon>
        <taxon>Methanobacteriati</taxon>
        <taxon>Methanobacteriota</taxon>
        <taxon>Stenosarchaea group</taxon>
        <taxon>Methanomicrobia</taxon>
        <taxon>Methanomicrobiales</taxon>
        <taxon>Methanomicrobiaceae</taxon>
        <taxon>Methanoculleus</taxon>
    </lineage>
</organism>
<name>A0A498H364_9EURY</name>
<comment type="subcellular location">
    <subcellularLocation>
        <location evidence="1">Membrane</location>
        <topology evidence="1">Multi-pass membrane protein</topology>
    </subcellularLocation>
</comment>
<gene>
    <name evidence="6" type="ORF">ABH15_09180</name>
</gene>
<dbReference type="InterPro" id="IPR014743">
    <property type="entry name" value="Cl-channel_core"/>
</dbReference>
<feature type="transmembrane region" description="Helical" evidence="5">
    <location>
        <begin position="63"/>
        <end position="83"/>
    </location>
</feature>
<feature type="transmembrane region" description="Helical" evidence="5">
    <location>
        <begin position="158"/>
        <end position="178"/>
    </location>
</feature>
<evidence type="ECO:0000256" key="4">
    <source>
        <dbReference type="ARBA" id="ARBA00023136"/>
    </source>
</evidence>
<keyword evidence="3 5" id="KW-1133">Transmembrane helix</keyword>
<evidence type="ECO:0000256" key="3">
    <source>
        <dbReference type="ARBA" id="ARBA00022989"/>
    </source>
</evidence>